<gene>
    <name evidence="1" type="ORF">RPERSI_LOCUS30871</name>
</gene>
<feature type="non-terminal residue" evidence="1">
    <location>
        <position position="1"/>
    </location>
</feature>
<comment type="caution">
    <text evidence="1">The sequence shown here is derived from an EMBL/GenBank/DDBJ whole genome shotgun (WGS) entry which is preliminary data.</text>
</comment>
<keyword evidence="2" id="KW-1185">Reference proteome</keyword>
<accession>A0ACA9SHN7</accession>
<proteinExistence type="predicted"/>
<sequence length="120" mass="13883">QLETQMVATQTRLNELQDRYNAIPEEIRRSRKKKGEDSEKIQEQVKTLNTELQVQKVEQALEQIRQENAAQKTKEIKSDQSRKTSPLLTTKESSKEPARDYPKLMAIGMLEILEAIVSKE</sequence>
<evidence type="ECO:0000313" key="2">
    <source>
        <dbReference type="Proteomes" id="UP000789920"/>
    </source>
</evidence>
<protein>
    <submittedName>
        <fullName evidence="1">19776_t:CDS:1</fullName>
    </submittedName>
</protein>
<reference evidence="1" key="1">
    <citation type="submission" date="2021-06" db="EMBL/GenBank/DDBJ databases">
        <authorList>
            <person name="Kallberg Y."/>
            <person name="Tangrot J."/>
            <person name="Rosling A."/>
        </authorList>
    </citation>
    <scope>NUCLEOTIDE SEQUENCE</scope>
    <source>
        <strain evidence="1">MA461A</strain>
    </source>
</reference>
<organism evidence="1 2">
    <name type="scientific">Racocetra persica</name>
    <dbReference type="NCBI Taxonomy" id="160502"/>
    <lineage>
        <taxon>Eukaryota</taxon>
        <taxon>Fungi</taxon>
        <taxon>Fungi incertae sedis</taxon>
        <taxon>Mucoromycota</taxon>
        <taxon>Glomeromycotina</taxon>
        <taxon>Glomeromycetes</taxon>
        <taxon>Diversisporales</taxon>
        <taxon>Gigasporaceae</taxon>
        <taxon>Racocetra</taxon>
    </lineage>
</organism>
<name>A0ACA9SHN7_9GLOM</name>
<evidence type="ECO:0000313" key="1">
    <source>
        <dbReference type="EMBL" id="CAG8838972.1"/>
    </source>
</evidence>
<dbReference type="EMBL" id="CAJVQC010122186">
    <property type="protein sequence ID" value="CAG8838972.1"/>
    <property type="molecule type" value="Genomic_DNA"/>
</dbReference>
<dbReference type="Proteomes" id="UP000789920">
    <property type="component" value="Unassembled WGS sequence"/>
</dbReference>